<organism evidence="2 3">
    <name type="scientific">Zizania palustris</name>
    <name type="common">Northern wild rice</name>
    <dbReference type="NCBI Taxonomy" id="103762"/>
    <lineage>
        <taxon>Eukaryota</taxon>
        <taxon>Viridiplantae</taxon>
        <taxon>Streptophyta</taxon>
        <taxon>Embryophyta</taxon>
        <taxon>Tracheophyta</taxon>
        <taxon>Spermatophyta</taxon>
        <taxon>Magnoliopsida</taxon>
        <taxon>Liliopsida</taxon>
        <taxon>Poales</taxon>
        <taxon>Poaceae</taxon>
        <taxon>BOP clade</taxon>
        <taxon>Oryzoideae</taxon>
        <taxon>Oryzeae</taxon>
        <taxon>Zizaniinae</taxon>
        <taxon>Zizania</taxon>
    </lineage>
</organism>
<feature type="region of interest" description="Disordered" evidence="1">
    <location>
        <begin position="1"/>
        <end position="75"/>
    </location>
</feature>
<feature type="compositionally biased region" description="Polar residues" evidence="1">
    <location>
        <begin position="47"/>
        <end position="57"/>
    </location>
</feature>
<proteinExistence type="predicted"/>
<evidence type="ECO:0000313" key="3">
    <source>
        <dbReference type="Proteomes" id="UP000729402"/>
    </source>
</evidence>
<gene>
    <name evidence="2" type="ORF">GUJ93_ZPchr0010g8512</name>
</gene>
<keyword evidence="3" id="KW-1185">Reference proteome</keyword>
<reference evidence="2" key="1">
    <citation type="journal article" date="2021" name="bioRxiv">
        <title>Whole Genome Assembly and Annotation of Northern Wild Rice, Zizania palustris L., Supports a Whole Genome Duplication in the Zizania Genus.</title>
        <authorList>
            <person name="Haas M."/>
            <person name="Kono T."/>
            <person name="Macchietto M."/>
            <person name="Millas R."/>
            <person name="McGilp L."/>
            <person name="Shao M."/>
            <person name="Duquette J."/>
            <person name="Hirsch C.N."/>
            <person name="Kimball J."/>
        </authorList>
    </citation>
    <scope>NUCLEOTIDE SEQUENCE</scope>
    <source>
        <tissue evidence="2">Fresh leaf tissue</tissue>
    </source>
</reference>
<feature type="compositionally biased region" description="Polar residues" evidence="1">
    <location>
        <begin position="17"/>
        <end position="32"/>
    </location>
</feature>
<comment type="caution">
    <text evidence="2">The sequence shown here is derived from an EMBL/GenBank/DDBJ whole genome shotgun (WGS) entry which is preliminary data.</text>
</comment>
<dbReference type="Proteomes" id="UP000729402">
    <property type="component" value="Unassembled WGS sequence"/>
</dbReference>
<dbReference type="EMBL" id="JAAALK010000082">
    <property type="protein sequence ID" value="KAG8085348.1"/>
    <property type="molecule type" value="Genomic_DNA"/>
</dbReference>
<accession>A0A8J6BML7</accession>
<evidence type="ECO:0000313" key="2">
    <source>
        <dbReference type="EMBL" id="KAG8085348.1"/>
    </source>
</evidence>
<feature type="compositionally biased region" description="Basic and acidic residues" evidence="1">
    <location>
        <begin position="7"/>
        <end position="16"/>
    </location>
</feature>
<sequence>MQIIRPKAMDAQEEGSRSLSTPNMAASQPSQASHDHGQPVGMHGSQHDQAACTQGKPSNRHALQASMPLKGKKSL</sequence>
<protein>
    <submittedName>
        <fullName evidence="2">Uncharacterized protein</fullName>
    </submittedName>
</protein>
<evidence type="ECO:0000256" key="1">
    <source>
        <dbReference type="SAM" id="MobiDB-lite"/>
    </source>
</evidence>
<dbReference type="AlphaFoldDB" id="A0A8J6BML7"/>
<name>A0A8J6BML7_ZIZPA</name>
<reference evidence="2" key="2">
    <citation type="submission" date="2021-02" db="EMBL/GenBank/DDBJ databases">
        <authorList>
            <person name="Kimball J.A."/>
            <person name="Haas M.W."/>
            <person name="Macchietto M."/>
            <person name="Kono T."/>
            <person name="Duquette J."/>
            <person name="Shao M."/>
        </authorList>
    </citation>
    <scope>NUCLEOTIDE SEQUENCE</scope>
    <source>
        <tissue evidence="2">Fresh leaf tissue</tissue>
    </source>
</reference>